<dbReference type="EnsemblPlants" id="KQL17224">
    <property type="protein sequence ID" value="KQL17224"/>
    <property type="gene ID" value="SETIT_025805mg"/>
</dbReference>
<dbReference type="Gramene" id="KQL17224">
    <property type="protein sequence ID" value="KQL17224"/>
    <property type="gene ID" value="SETIT_025805mg"/>
</dbReference>
<reference evidence="2" key="2">
    <citation type="submission" date="2018-08" db="UniProtKB">
        <authorList>
            <consortium name="EnsemblPlants"/>
        </authorList>
    </citation>
    <scope>IDENTIFICATION</scope>
    <source>
        <strain evidence="2">Yugu1</strain>
    </source>
</reference>
<dbReference type="HOGENOM" id="CLU_3280456_0_0_1"/>
<reference evidence="3" key="1">
    <citation type="journal article" date="2012" name="Nat. Biotechnol.">
        <title>Reference genome sequence of the model plant Setaria.</title>
        <authorList>
            <person name="Bennetzen J.L."/>
            <person name="Schmutz J."/>
            <person name="Wang H."/>
            <person name="Percifield R."/>
            <person name="Hawkins J."/>
            <person name="Pontaroli A.C."/>
            <person name="Estep M."/>
            <person name="Feng L."/>
            <person name="Vaughn J.N."/>
            <person name="Grimwood J."/>
            <person name="Jenkins J."/>
            <person name="Barry K."/>
            <person name="Lindquist E."/>
            <person name="Hellsten U."/>
            <person name="Deshpande S."/>
            <person name="Wang X."/>
            <person name="Wu X."/>
            <person name="Mitros T."/>
            <person name="Triplett J."/>
            <person name="Yang X."/>
            <person name="Ye C.Y."/>
            <person name="Mauro-Herrera M."/>
            <person name="Wang L."/>
            <person name="Li P."/>
            <person name="Sharma M."/>
            <person name="Sharma R."/>
            <person name="Ronald P.C."/>
            <person name="Panaud O."/>
            <person name="Kellogg E.A."/>
            <person name="Brutnell T.P."/>
            <person name="Doust A.N."/>
            <person name="Tuskan G.A."/>
            <person name="Rokhsar D."/>
            <person name="Devos K.M."/>
        </authorList>
    </citation>
    <scope>NUCLEOTIDE SEQUENCE [LARGE SCALE GENOMIC DNA]</scope>
    <source>
        <strain evidence="3">cv. Yugu1</strain>
    </source>
</reference>
<feature type="compositionally biased region" description="Polar residues" evidence="1">
    <location>
        <begin position="1"/>
        <end position="13"/>
    </location>
</feature>
<evidence type="ECO:0000313" key="2">
    <source>
        <dbReference type="EnsemblPlants" id="KQL17224"/>
    </source>
</evidence>
<feature type="region of interest" description="Disordered" evidence="1">
    <location>
        <begin position="1"/>
        <end position="22"/>
    </location>
</feature>
<dbReference type="AlphaFoldDB" id="K3ZGV3"/>
<organism evidence="2 3">
    <name type="scientific">Setaria italica</name>
    <name type="common">Foxtail millet</name>
    <name type="synonym">Panicum italicum</name>
    <dbReference type="NCBI Taxonomy" id="4555"/>
    <lineage>
        <taxon>Eukaryota</taxon>
        <taxon>Viridiplantae</taxon>
        <taxon>Streptophyta</taxon>
        <taxon>Embryophyta</taxon>
        <taxon>Tracheophyta</taxon>
        <taxon>Spermatophyta</taxon>
        <taxon>Magnoliopsida</taxon>
        <taxon>Liliopsida</taxon>
        <taxon>Poales</taxon>
        <taxon>Poaceae</taxon>
        <taxon>PACMAD clade</taxon>
        <taxon>Panicoideae</taxon>
        <taxon>Panicodae</taxon>
        <taxon>Paniceae</taxon>
        <taxon>Cenchrinae</taxon>
        <taxon>Setaria</taxon>
    </lineage>
</organism>
<accession>K3ZGV3</accession>
<protein>
    <submittedName>
        <fullName evidence="2">Uncharacterized protein</fullName>
    </submittedName>
</protein>
<evidence type="ECO:0000256" key="1">
    <source>
        <dbReference type="SAM" id="MobiDB-lite"/>
    </source>
</evidence>
<name>K3ZGV3_SETIT</name>
<dbReference type="Proteomes" id="UP000004995">
    <property type="component" value="Unassembled WGS sequence"/>
</dbReference>
<dbReference type="EMBL" id="AGNK02002124">
    <property type="status" value="NOT_ANNOTATED_CDS"/>
    <property type="molecule type" value="Genomic_DNA"/>
</dbReference>
<keyword evidence="3" id="KW-1185">Reference proteome</keyword>
<evidence type="ECO:0000313" key="3">
    <source>
        <dbReference type="Proteomes" id="UP000004995"/>
    </source>
</evidence>
<dbReference type="InParanoid" id="K3ZGV3"/>
<sequence>MLPTNRNTRYSNRQLHEKVHPNQQYEDLQQQILSIINLRLK</sequence>
<proteinExistence type="predicted"/>